<evidence type="ECO:0000256" key="1">
    <source>
        <dbReference type="ARBA" id="ARBA00004141"/>
    </source>
</evidence>
<evidence type="ECO:0000256" key="3">
    <source>
        <dbReference type="ARBA" id="ARBA00022692"/>
    </source>
</evidence>
<keyword evidence="6 7" id="KW-0472">Membrane</keyword>
<name>A0A0F8YVQ8_9ZZZZ</name>
<dbReference type="EMBL" id="LAZR01064109">
    <property type="protein sequence ID" value="KKK58174.1"/>
    <property type="molecule type" value="Genomic_DNA"/>
</dbReference>
<gene>
    <name evidence="9" type="ORF">LCGC14_3047080</name>
</gene>
<feature type="transmembrane region" description="Helical" evidence="7">
    <location>
        <begin position="189"/>
        <end position="205"/>
    </location>
</feature>
<comment type="subcellular location">
    <subcellularLocation>
        <location evidence="1">Membrane</location>
        <topology evidence="1">Multi-pass membrane protein</topology>
    </subcellularLocation>
</comment>
<feature type="transmembrane region" description="Helical" evidence="7">
    <location>
        <begin position="94"/>
        <end position="113"/>
    </location>
</feature>
<organism evidence="9">
    <name type="scientific">marine sediment metagenome</name>
    <dbReference type="NCBI Taxonomy" id="412755"/>
    <lineage>
        <taxon>unclassified sequences</taxon>
        <taxon>metagenomes</taxon>
        <taxon>ecological metagenomes</taxon>
    </lineage>
</organism>
<dbReference type="AlphaFoldDB" id="A0A0F8YVQ8"/>
<dbReference type="NCBIfam" id="NF003833">
    <property type="entry name" value="PRK05419.1-5"/>
    <property type="match status" value="1"/>
</dbReference>
<comment type="caution">
    <text evidence="9">The sequence shown here is derived from an EMBL/GenBank/DDBJ whole genome shotgun (WGS) entry which is preliminary data.</text>
</comment>
<proteinExistence type="inferred from homology"/>
<feature type="transmembrane region" description="Helical" evidence="7">
    <location>
        <begin position="20"/>
        <end position="43"/>
    </location>
</feature>
<keyword evidence="5" id="KW-0408">Iron</keyword>
<feature type="transmembrane region" description="Helical" evidence="7">
    <location>
        <begin position="125"/>
        <end position="146"/>
    </location>
</feature>
<dbReference type="GO" id="GO:0020037">
    <property type="term" value="F:heme binding"/>
    <property type="evidence" value="ECO:0007669"/>
    <property type="project" value="TreeGrafter"/>
</dbReference>
<evidence type="ECO:0000256" key="2">
    <source>
        <dbReference type="ARBA" id="ARBA00022448"/>
    </source>
</evidence>
<evidence type="ECO:0000256" key="4">
    <source>
        <dbReference type="ARBA" id="ARBA00022989"/>
    </source>
</evidence>
<dbReference type="GO" id="GO:0016679">
    <property type="term" value="F:oxidoreductase activity, acting on diphenols and related substances as donors"/>
    <property type="evidence" value="ECO:0007669"/>
    <property type="project" value="TreeGrafter"/>
</dbReference>
<evidence type="ECO:0000256" key="7">
    <source>
        <dbReference type="SAM" id="Phobius"/>
    </source>
</evidence>
<keyword evidence="2" id="KW-0813">Transport</keyword>
<keyword evidence="4 7" id="KW-1133">Transmembrane helix</keyword>
<protein>
    <recommendedName>
        <fullName evidence="8">Ferric oxidoreductase domain-containing protein</fullName>
    </recommendedName>
</protein>
<feature type="transmembrane region" description="Helical" evidence="7">
    <location>
        <begin position="63"/>
        <end position="82"/>
    </location>
</feature>
<dbReference type="Pfam" id="PF01794">
    <property type="entry name" value="Ferric_reduct"/>
    <property type="match status" value="1"/>
</dbReference>
<dbReference type="HAMAP" id="MF_01207">
    <property type="entry name" value="MsrQ"/>
    <property type="match status" value="1"/>
</dbReference>
<dbReference type="GO" id="GO:0005886">
    <property type="term" value="C:plasma membrane"/>
    <property type="evidence" value="ECO:0007669"/>
    <property type="project" value="TreeGrafter"/>
</dbReference>
<sequence>MWRTIQFFRIMAVDGLNRMIWAVAGRFSFAPGDILALPIPWFFYQGLNGGLGRDPVKGLEHLYGLWALRLLIAGLVITPLRRELGLNLLRFRRAIGVMTFIYVLAHLMVWAVLDVQTLSRVWADILKRPYITIGMAGFLCLVPLAATSNNRSLRKLGARWRKLHRLTYPAALLASLHFIWLAKGFQLEPLVYAAVILALLVYRLPHKRIRRRFLPG</sequence>
<feature type="transmembrane region" description="Helical" evidence="7">
    <location>
        <begin position="166"/>
        <end position="183"/>
    </location>
</feature>
<keyword evidence="3 7" id="KW-0812">Transmembrane</keyword>
<dbReference type="InterPro" id="IPR022837">
    <property type="entry name" value="MsrQ-like"/>
</dbReference>
<evidence type="ECO:0000256" key="6">
    <source>
        <dbReference type="ARBA" id="ARBA00023136"/>
    </source>
</evidence>
<reference evidence="9" key="1">
    <citation type="journal article" date="2015" name="Nature">
        <title>Complex archaea that bridge the gap between prokaryotes and eukaryotes.</title>
        <authorList>
            <person name="Spang A."/>
            <person name="Saw J.H."/>
            <person name="Jorgensen S.L."/>
            <person name="Zaremba-Niedzwiedzka K."/>
            <person name="Martijn J."/>
            <person name="Lind A.E."/>
            <person name="van Eijk R."/>
            <person name="Schleper C."/>
            <person name="Guy L."/>
            <person name="Ettema T.J."/>
        </authorList>
    </citation>
    <scope>NUCLEOTIDE SEQUENCE</scope>
</reference>
<evidence type="ECO:0000313" key="9">
    <source>
        <dbReference type="EMBL" id="KKK58174.1"/>
    </source>
</evidence>
<evidence type="ECO:0000259" key="8">
    <source>
        <dbReference type="Pfam" id="PF01794"/>
    </source>
</evidence>
<accession>A0A0F8YVQ8</accession>
<feature type="domain" description="Ferric oxidoreductase" evidence="8">
    <location>
        <begin position="64"/>
        <end position="174"/>
    </location>
</feature>
<dbReference type="PANTHER" id="PTHR36964:SF1">
    <property type="entry name" value="PROTEIN-METHIONINE-SULFOXIDE REDUCTASE HEME-BINDING SUBUNIT MSRQ"/>
    <property type="match status" value="1"/>
</dbReference>
<evidence type="ECO:0000256" key="5">
    <source>
        <dbReference type="ARBA" id="ARBA00023004"/>
    </source>
</evidence>
<dbReference type="PANTHER" id="PTHR36964">
    <property type="entry name" value="PROTEIN-METHIONINE-SULFOXIDE REDUCTASE HEME-BINDING SUBUNIT MSRQ"/>
    <property type="match status" value="1"/>
</dbReference>
<dbReference type="GO" id="GO:0010181">
    <property type="term" value="F:FMN binding"/>
    <property type="evidence" value="ECO:0007669"/>
    <property type="project" value="TreeGrafter"/>
</dbReference>
<dbReference type="InterPro" id="IPR013130">
    <property type="entry name" value="Fe3_Rdtase_TM_dom"/>
</dbReference>